<dbReference type="eggNOG" id="COG3408">
    <property type="taxonomic scope" value="Bacteria"/>
</dbReference>
<dbReference type="Pfam" id="PF14742">
    <property type="entry name" value="GDE_N_bis"/>
    <property type="match status" value="1"/>
</dbReference>
<organism evidence="3 4">
    <name type="scientific">Koribacter versatilis (strain Ellin345)</name>
    <dbReference type="NCBI Taxonomy" id="204669"/>
    <lineage>
        <taxon>Bacteria</taxon>
        <taxon>Pseudomonadati</taxon>
        <taxon>Acidobacteriota</taxon>
        <taxon>Terriglobia</taxon>
        <taxon>Terriglobales</taxon>
        <taxon>Candidatus Korobacteraceae</taxon>
        <taxon>Candidatus Korobacter</taxon>
    </lineage>
</organism>
<dbReference type="Pfam" id="PF22422">
    <property type="entry name" value="MGH1-like_GH"/>
    <property type="match status" value="1"/>
</dbReference>
<dbReference type="InterPro" id="IPR032856">
    <property type="entry name" value="GDE_N_bis"/>
</dbReference>
<name>Q1ILJ0_KORVE</name>
<dbReference type="HOGENOM" id="CLU_019216_1_0_0"/>
<evidence type="ECO:0000259" key="1">
    <source>
        <dbReference type="Pfam" id="PF14742"/>
    </source>
</evidence>
<dbReference type="STRING" id="204669.Acid345_3259"/>
<proteinExistence type="predicted"/>
<dbReference type="OrthoDB" id="9759959at2"/>
<dbReference type="RefSeq" id="WP_011524059.1">
    <property type="nucleotide sequence ID" value="NC_008009.1"/>
</dbReference>
<dbReference type="AlphaFoldDB" id="Q1ILJ0"/>
<sequence length="735" mass="84034">MSLLIDEKELVPIPSPHLEPRIAFQSLEPRKVNNLTLIDGKTFLSTIVAGDIAPAGAPDVGFFHQDTRFLSHLEFRIDGHRAVVLSSSTERTFSSQIELTTGNITLRDSFDLPENTVHIRREQVLGSDVFFDCFTFENFNQTPVEFTVELLYDADFVDVFQVRGVARAVQGQHFQPVLTESSICFYYRGRDSVMRKTLVEMSPKPDEIEARVGRWHLKLEPLKRIQIEARVTPASNRVPSRNAAINMERTLEQRRHAFNEWERRSTHFKTNNEVFDAALNTGIGDFHALQVPNGNEHIIAAGIPWFATIFGRDSIIAAYQSLCLNPQLAVDTLRVLARYQGTRDSAWQDEEPGKILHEYREGEMTLCGEMPFGPYYGSVDATPLFLILLSEAYNWTADDQLVRDLLPAAMRALEWLDRYGDRDGDGFVEYQRRSPKGLINQGWKDSWDANMHRDGKVAETPIALCEVQGYVYEAKYRMSSLLRTFGDTGTADRLRREATELAKRFDKAFWMPDEGFYAMALDAEKKPLRVISSNPGHLLFTRMLSRERARMVTQRFMQDDLYSGWGWRTLAMSERIFNPLSYHRGSVWPHDNSLIAHGMALNEYREPALQVLTSLYQAALEFRDYRLPELFCGVQRRINDEPVHYPVSCSPQAWASGAMFLILTSVLGIRPSAQRKELNIVNPELPDWLDHLHVRNLRIGNSRVGLDFTRGGTRTFCNVVDVEGDKLLVNVAFKR</sequence>
<dbReference type="InterPro" id="IPR054491">
    <property type="entry name" value="MGH1-like_GH"/>
</dbReference>
<reference evidence="3 4" key="1">
    <citation type="journal article" date="2009" name="Appl. Environ. Microbiol.">
        <title>Three genomes from the phylum Acidobacteria provide insight into the lifestyles of these microorganisms in soils.</title>
        <authorList>
            <person name="Ward N.L."/>
            <person name="Challacombe J.F."/>
            <person name="Janssen P.H."/>
            <person name="Henrissat B."/>
            <person name="Coutinho P.M."/>
            <person name="Wu M."/>
            <person name="Xie G."/>
            <person name="Haft D.H."/>
            <person name="Sait M."/>
            <person name="Badger J."/>
            <person name="Barabote R.D."/>
            <person name="Bradley B."/>
            <person name="Brettin T.S."/>
            <person name="Brinkac L.M."/>
            <person name="Bruce D."/>
            <person name="Creasy T."/>
            <person name="Daugherty S.C."/>
            <person name="Davidsen T.M."/>
            <person name="DeBoy R.T."/>
            <person name="Detter J.C."/>
            <person name="Dodson R.J."/>
            <person name="Durkin A.S."/>
            <person name="Ganapathy A."/>
            <person name="Gwinn-Giglio M."/>
            <person name="Han C.S."/>
            <person name="Khouri H."/>
            <person name="Kiss H."/>
            <person name="Kothari S.P."/>
            <person name="Madupu R."/>
            <person name="Nelson K.E."/>
            <person name="Nelson W.C."/>
            <person name="Paulsen I."/>
            <person name="Penn K."/>
            <person name="Ren Q."/>
            <person name="Rosovitz M.J."/>
            <person name="Selengut J.D."/>
            <person name="Shrivastava S."/>
            <person name="Sullivan S.A."/>
            <person name="Tapia R."/>
            <person name="Thompson L.S."/>
            <person name="Watkins K.L."/>
            <person name="Yang Q."/>
            <person name="Yu C."/>
            <person name="Zafar N."/>
            <person name="Zhou L."/>
            <person name="Kuske C.R."/>
        </authorList>
    </citation>
    <scope>NUCLEOTIDE SEQUENCE [LARGE SCALE GENOMIC DNA]</scope>
    <source>
        <strain evidence="3 4">Ellin345</strain>
    </source>
</reference>
<dbReference type="KEGG" id="aba:Acid345_3259"/>
<accession>Q1ILJ0</accession>
<dbReference type="EnsemblBacteria" id="ABF42260">
    <property type="protein sequence ID" value="ABF42260"/>
    <property type="gene ID" value="Acid345_3259"/>
</dbReference>
<feature type="domain" description="Mannosylglycerate hydrolase MGH1-like glycoside hydrolase" evidence="2">
    <location>
        <begin position="313"/>
        <end position="618"/>
    </location>
</feature>
<evidence type="ECO:0000313" key="4">
    <source>
        <dbReference type="Proteomes" id="UP000002432"/>
    </source>
</evidence>
<dbReference type="SUPFAM" id="SSF48208">
    <property type="entry name" value="Six-hairpin glycosidases"/>
    <property type="match status" value="1"/>
</dbReference>
<gene>
    <name evidence="3" type="ordered locus">Acid345_3259</name>
</gene>
<evidence type="ECO:0000313" key="3">
    <source>
        <dbReference type="EMBL" id="ABF42260.1"/>
    </source>
</evidence>
<dbReference type="EMBL" id="CP000360">
    <property type="protein sequence ID" value="ABF42260.1"/>
    <property type="molecule type" value="Genomic_DNA"/>
</dbReference>
<dbReference type="GO" id="GO:0005975">
    <property type="term" value="P:carbohydrate metabolic process"/>
    <property type="evidence" value="ECO:0007669"/>
    <property type="project" value="InterPro"/>
</dbReference>
<dbReference type="Gene3D" id="1.50.10.10">
    <property type="match status" value="1"/>
</dbReference>
<feature type="domain" description="Putative glycogen debranching enzyme N-terminal" evidence="1">
    <location>
        <begin position="37"/>
        <end position="229"/>
    </location>
</feature>
<keyword evidence="4" id="KW-1185">Reference proteome</keyword>
<evidence type="ECO:0000259" key="2">
    <source>
        <dbReference type="Pfam" id="PF22422"/>
    </source>
</evidence>
<protein>
    <submittedName>
        <fullName evidence="3">Amylo-alpha-1,6-glucosidase</fullName>
    </submittedName>
</protein>
<dbReference type="Proteomes" id="UP000002432">
    <property type="component" value="Chromosome"/>
</dbReference>
<dbReference type="InterPro" id="IPR008928">
    <property type="entry name" value="6-hairpin_glycosidase_sf"/>
</dbReference>
<dbReference type="InterPro" id="IPR012341">
    <property type="entry name" value="6hp_glycosidase-like_sf"/>
</dbReference>